<dbReference type="GO" id="GO:0003697">
    <property type="term" value="F:single-stranded DNA binding"/>
    <property type="evidence" value="ECO:0000318"/>
    <property type="project" value="GO_Central"/>
</dbReference>
<dbReference type="Proteomes" id="UP000001514">
    <property type="component" value="Unassembled WGS sequence"/>
</dbReference>
<dbReference type="PANTHER" id="PTHR10302:SF16">
    <property type="entry name" value="NUCLEIC ACID-BINDING, OB-FOLD-LIKE PROTEIN"/>
    <property type="match status" value="1"/>
</dbReference>
<keyword evidence="4" id="KW-1185">Reference proteome</keyword>
<dbReference type="SUPFAM" id="SSF50249">
    <property type="entry name" value="Nucleic acid-binding proteins"/>
    <property type="match status" value="1"/>
</dbReference>
<dbReference type="GO" id="GO:0042645">
    <property type="term" value="C:mitochondrial nucleoid"/>
    <property type="evidence" value="ECO:0000318"/>
    <property type="project" value="GO_Central"/>
</dbReference>
<dbReference type="EMBL" id="GL377695">
    <property type="protein sequence ID" value="EFJ06737.1"/>
    <property type="molecule type" value="Genomic_DNA"/>
</dbReference>
<evidence type="ECO:0000313" key="4">
    <source>
        <dbReference type="Proteomes" id="UP000001514"/>
    </source>
</evidence>
<gene>
    <name evidence="3" type="ORF">SELMODRAFT_448693</name>
</gene>
<dbReference type="InterPro" id="IPR012340">
    <property type="entry name" value="NA-bd_OB-fold"/>
</dbReference>
<evidence type="ECO:0000256" key="2">
    <source>
        <dbReference type="PROSITE-ProRule" id="PRU00252"/>
    </source>
</evidence>
<evidence type="ECO:0000256" key="1">
    <source>
        <dbReference type="ARBA" id="ARBA00023125"/>
    </source>
</evidence>
<dbReference type="AlphaFoldDB" id="D8T9F3"/>
<dbReference type="KEGG" id="smo:SELMODRAFT_448693"/>
<dbReference type="FunCoup" id="D8T9F3">
    <property type="interactions" value="2405"/>
</dbReference>
<dbReference type="STRING" id="88036.D8T9F3"/>
<dbReference type="PANTHER" id="PTHR10302">
    <property type="entry name" value="SINGLE-STRANDED DNA-BINDING PROTEIN"/>
    <property type="match status" value="1"/>
</dbReference>
<dbReference type="Pfam" id="PF00436">
    <property type="entry name" value="SSB"/>
    <property type="match status" value="1"/>
</dbReference>
<dbReference type="OrthoDB" id="1078367at2759"/>
<name>D8T9F3_SELML</name>
<dbReference type="GO" id="GO:0090297">
    <property type="term" value="P:positive regulation of mitochondrial DNA replication"/>
    <property type="evidence" value="ECO:0000318"/>
    <property type="project" value="GO_Central"/>
</dbReference>
<dbReference type="Gramene" id="EFJ06737">
    <property type="protein sequence ID" value="EFJ06737"/>
    <property type="gene ID" value="SELMODRAFT_448693"/>
</dbReference>
<reference evidence="3 4" key="1">
    <citation type="journal article" date="2011" name="Science">
        <title>The Selaginella genome identifies genetic changes associated with the evolution of vascular plants.</title>
        <authorList>
            <person name="Banks J.A."/>
            <person name="Nishiyama T."/>
            <person name="Hasebe M."/>
            <person name="Bowman J.L."/>
            <person name="Gribskov M."/>
            <person name="dePamphilis C."/>
            <person name="Albert V.A."/>
            <person name="Aono N."/>
            <person name="Aoyama T."/>
            <person name="Ambrose B.A."/>
            <person name="Ashton N.W."/>
            <person name="Axtell M.J."/>
            <person name="Barker E."/>
            <person name="Barker M.S."/>
            <person name="Bennetzen J.L."/>
            <person name="Bonawitz N.D."/>
            <person name="Chapple C."/>
            <person name="Cheng C."/>
            <person name="Correa L.G."/>
            <person name="Dacre M."/>
            <person name="DeBarry J."/>
            <person name="Dreyer I."/>
            <person name="Elias M."/>
            <person name="Engstrom E.M."/>
            <person name="Estelle M."/>
            <person name="Feng L."/>
            <person name="Finet C."/>
            <person name="Floyd S.K."/>
            <person name="Frommer W.B."/>
            <person name="Fujita T."/>
            <person name="Gramzow L."/>
            <person name="Gutensohn M."/>
            <person name="Harholt J."/>
            <person name="Hattori M."/>
            <person name="Heyl A."/>
            <person name="Hirai T."/>
            <person name="Hiwatashi Y."/>
            <person name="Ishikawa M."/>
            <person name="Iwata M."/>
            <person name="Karol K.G."/>
            <person name="Koehler B."/>
            <person name="Kolukisaoglu U."/>
            <person name="Kubo M."/>
            <person name="Kurata T."/>
            <person name="Lalonde S."/>
            <person name="Li K."/>
            <person name="Li Y."/>
            <person name="Litt A."/>
            <person name="Lyons E."/>
            <person name="Manning G."/>
            <person name="Maruyama T."/>
            <person name="Michael T.P."/>
            <person name="Mikami K."/>
            <person name="Miyazaki S."/>
            <person name="Morinaga S."/>
            <person name="Murata T."/>
            <person name="Mueller-Roeber B."/>
            <person name="Nelson D.R."/>
            <person name="Obara M."/>
            <person name="Oguri Y."/>
            <person name="Olmstead R.G."/>
            <person name="Onodera N."/>
            <person name="Petersen B.L."/>
            <person name="Pils B."/>
            <person name="Prigge M."/>
            <person name="Rensing S.A."/>
            <person name="Riano-Pachon D.M."/>
            <person name="Roberts A.W."/>
            <person name="Sato Y."/>
            <person name="Scheller H.V."/>
            <person name="Schulz B."/>
            <person name="Schulz C."/>
            <person name="Shakirov E.V."/>
            <person name="Shibagaki N."/>
            <person name="Shinohara N."/>
            <person name="Shippen D.E."/>
            <person name="Soerensen I."/>
            <person name="Sotooka R."/>
            <person name="Sugimoto N."/>
            <person name="Sugita M."/>
            <person name="Sumikawa N."/>
            <person name="Tanurdzic M."/>
            <person name="Theissen G."/>
            <person name="Ulvskov P."/>
            <person name="Wakazuki S."/>
            <person name="Weng J.K."/>
            <person name="Willats W.W."/>
            <person name="Wipf D."/>
            <person name="Wolf P.G."/>
            <person name="Yang L."/>
            <person name="Zimmer A.D."/>
            <person name="Zhu Q."/>
            <person name="Mitros T."/>
            <person name="Hellsten U."/>
            <person name="Loque D."/>
            <person name="Otillar R."/>
            <person name="Salamov A."/>
            <person name="Schmutz J."/>
            <person name="Shapiro H."/>
            <person name="Lindquist E."/>
            <person name="Lucas S."/>
            <person name="Rokhsar D."/>
            <person name="Grigoriev I.V."/>
        </authorList>
    </citation>
    <scope>NUCLEOTIDE SEQUENCE [LARGE SCALE GENOMIC DNA]</scope>
</reference>
<sequence length="210" mass="23547">MALLHLCRALRNGGLRSSCSRFLAASSRGTGFGKDRFAYCTKVEEVEEDHGEEIRDCGLPAADTDEEEPHPQETKYMKKAVFASPDKYYGPGIYKAILVGSVGQKPVERVFATNVSVVIFSLGTGGLRNNRKQLEGEHWETYAERSFTQWHRVCVFKLGLLDMARKLTKGNNVYLEGSIETRVYSDAVTGALKRVREICVRQCGRLYVVD</sequence>
<protein>
    <recommendedName>
        <fullName evidence="5">Single-stranded DNA-binding protein</fullName>
    </recommendedName>
</protein>
<keyword evidence="1 2" id="KW-0238">DNA-binding</keyword>
<dbReference type="CDD" id="cd04496">
    <property type="entry name" value="SSB_OBF"/>
    <property type="match status" value="1"/>
</dbReference>
<accession>D8T9F3</accession>
<dbReference type="HOGENOM" id="CLU_076740_1_0_1"/>
<organism evidence="4">
    <name type="scientific">Selaginella moellendorffii</name>
    <name type="common">Spikemoss</name>
    <dbReference type="NCBI Taxonomy" id="88036"/>
    <lineage>
        <taxon>Eukaryota</taxon>
        <taxon>Viridiplantae</taxon>
        <taxon>Streptophyta</taxon>
        <taxon>Embryophyta</taxon>
        <taxon>Tracheophyta</taxon>
        <taxon>Lycopodiopsida</taxon>
        <taxon>Selaginellales</taxon>
        <taxon>Selaginellaceae</taxon>
        <taxon>Selaginella</taxon>
    </lineage>
</organism>
<dbReference type="InterPro" id="IPR000424">
    <property type="entry name" value="Primosome_PriB/ssb"/>
</dbReference>
<dbReference type="GO" id="GO:0008047">
    <property type="term" value="F:enzyme activator activity"/>
    <property type="evidence" value="ECO:0000318"/>
    <property type="project" value="GO_Central"/>
</dbReference>
<dbReference type="eggNOG" id="KOG1653">
    <property type="taxonomic scope" value="Eukaryota"/>
</dbReference>
<dbReference type="InParanoid" id="D8T9F3"/>
<proteinExistence type="predicted"/>
<dbReference type="InterPro" id="IPR011344">
    <property type="entry name" value="ssDNA-bd"/>
</dbReference>
<dbReference type="GO" id="GO:0006260">
    <property type="term" value="P:DNA replication"/>
    <property type="evidence" value="ECO:0000318"/>
    <property type="project" value="GO_Central"/>
</dbReference>
<dbReference type="Gene3D" id="2.40.50.140">
    <property type="entry name" value="Nucleic acid-binding proteins"/>
    <property type="match status" value="1"/>
</dbReference>
<evidence type="ECO:0000313" key="3">
    <source>
        <dbReference type="EMBL" id="EFJ06737.1"/>
    </source>
</evidence>
<dbReference type="PROSITE" id="PS50935">
    <property type="entry name" value="SSB"/>
    <property type="match status" value="1"/>
</dbReference>
<evidence type="ECO:0008006" key="5">
    <source>
        <dbReference type="Google" id="ProtNLM"/>
    </source>
</evidence>